<accession>A0ABR2GQQ0</accession>
<dbReference type="PROSITE" id="PS50929">
    <property type="entry name" value="ABC_TM1F"/>
    <property type="match status" value="1"/>
</dbReference>
<evidence type="ECO:0000256" key="5">
    <source>
        <dbReference type="SAM" id="Phobius"/>
    </source>
</evidence>
<dbReference type="Gene3D" id="3.40.50.300">
    <property type="entry name" value="P-loop containing nucleotide triphosphate hydrolases"/>
    <property type="match status" value="1"/>
</dbReference>
<dbReference type="InterPro" id="IPR011527">
    <property type="entry name" value="ABC1_TM_dom"/>
</dbReference>
<dbReference type="SUPFAM" id="SSF90123">
    <property type="entry name" value="ABC transporter transmembrane region"/>
    <property type="match status" value="1"/>
</dbReference>
<keyword evidence="8" id="KW-1185">Reference proteome</keyword>
<keyword evidence="2 5" id="KW-0812">Transmembrane</keyword>
<feature type="transmembrane region" description="Helical" evidence="5">
    <location>
        <begin position="182"/>
        <end position="200"/>
    </location>
</feature>
<evidence type="ECO:0000313" key="7">
    <source>
        <dbReference type="EMBL" id="KAK8836254.1"/>
    </source>
</evidence>
<dbReference type="InterPro" id="IPR003439">
    <property type="entry name" value="ABC_transporter-like_ATP-bd"/>
</dbReference>
<gene>
    <name evidence="7" type="ORF">M9Y10_039886</name>
</gene>
<dbReference type="Pfam" id="PF00005">
    <property type="entry name" value="ABC_tran"/>
    <property type="match status" value="1"/>
</dbReference>
<dbReference type="PANTHER" id="PTHR24221:SF503">
    <property type="entry name" value="MITOCHONDRIAL POTASSIUM CHANNEL ATP-BINDING SUBUNIT"/>
    <property type="match status" value="1"/>
</dbReference>
<organism evidence="7 8">
    <name type="scientific">Tritrichomonas musculus</name>
    <dbReference type="NCBI Taxonomy" id="1915356"/>
    <lineage>
        <taxon>Eukaryota</taxon>
        <taxon>Metamonada</taxon>
        <taxon>Parabasalia</taxon>
        <taxon>Tritrichomonadida</taxon>
        <taxon>Tritrichomonadidae</taxon>
        <taxon>Tritrichomonas</taxon>
    </lineage>
</organism>
<dbReference type="SUPFAM" id="SSF52540">
    <property type="entry name" value="P-loop containing nucleoside triphosphate hydrolases"/>
    <property type="match status" value="1"/>
</dbReference>
<dbReference type="InterPro" id="IPR039421">
    <property type="entry name" value="Type_1_exporter"/>
</dbReference>
<protein>
    <recommendedName>
        <fullName evidence="6">ABC transmembrane type-1 domain-containing protein</fullName>
    </recommendedName>
</protein>
<proteinExistence type="predicted"/>
<evidence type="ECO:0000259" key="6">
    <source>
        <dbReference type="PROSITE" id="PS50929"/>
    </source>
</evidence>
<comment type="subcellular location">
    <subcellularLocation>
        <location evidence="1">Membrane</location>
        <topology evidence="1">Multi-pass membrane protein</topology>
    </subcellularLocation>
</comment>
<evidence type="ECO:0000256" key="2">
    <source>
        <dbReference type="ARBA" id="ARBA00022692"/>
    </source>
</evidence>
<feature type="transmembrane region" description="Helical" evidence="5">
    <location>
        <begin position="47"/>
        <end position="78"/>
    </location>
</feature>
<dbReference type="PANTHER" id="PTHR24221">
    <property type="entry name" value="ATP-BINDING CASSETTE SUB-FAMILY B"/>
    <property type="match status" value="1"/>
</dbReference>
<name>A0ABR2GQQ0_9EUKA</name>
<keyword evidence="3 5" id="KW-1133">Transmembrane helix</keyword>
<evidence type="ECO:0000313" key="8">
    <source>
        <dbReference type="Proteomes" id="UP001470230"/>
    </source>
</evidence>
<sequence>MRQDISFFDKIENFTCTLVGGRLLQDVNVICSNYSCKILNAEQDVTIAIGGVIIALITMWQVVIPVTVILTILLFVYYHGNKCVNEMWEAHNTHATQSISKAEEVLTCFRTVKSFHKENYESEKFCQILNSVENVVDRISFVKGIKDAAIEGLSSIMTAVFVYYSSYLIVKKRELGYKSEDFLLMVFAILFAANEIIYYLSIIDDLKKASVSAKKVLAILEKEPRVDQVKEGQNEFTTQFIGRIEFIDVGFKYKTRPRKEENVNNFNDNENWAVRHLSFVIEAGQTVAIVGESGCGKTTTLQLLTRFYV</sequence>
<dbReference type="Gene3D" id="1.20.1560.10">
    <property type="entry name" value="ABC transporter type 1, transmembrane domain"/>
    <property type="match status" value="1"/>
</dbReference>
<dbReference type="Proteomes" id="UP001470230">
    <property type="component" value="Unassembled WGS sequence"/>
</dbReference>
<evidence type="ECO:0000256" key="3">
    <source>
        <dbReference type="ARBA" id="ARBA00022989"/>
    </source>
</evidence>
<evidence type="ECO:0000256" key="1">
    <source>
        <dbReference type="ARBA" id="ARBA00004141"/>
    </source>
</evidence>
<evidence type="ECO:0000256" key="4">
    <source>
        <dbReference type="ARBA" id="ARBA00023136"/>
    </source>
</evidence>
<dbReference type="Pfam" id="PF00664">
    <property type="entry name" value="ABC_membrane"/>
    <property type="match status" value="1"/>
</dbReference>
<feature type="transmembrane region" description="Helical" evidence="5">
    <location>
        <begin position="148"/>
        <end position="170"/>
    </location>
</feature>
<reference evidence="7 8" key="1">
    <citation type="submission" date="2024-04" db="EMBL/GenBank/DDBJ databases">
        <title>Tritrichomonas musculus Genome.</title>
        <authorList>
            <person name="Alves-Ferreira E."/>
            <person name="Grigg M."/>
            <person name="Lorenzi H."/>
            <person name="Galac M."/>
        </authorList>
    </citation>
    <scope>NUCLEOTIDE SEQUENCE [LARGE SCALE GENOMIC DNA]</scope>
    <source>
        <strain evidence="7 8">EAF2021</strain>
    </source>
</reference>
<feature type="domain" description="ABC transmembrane type-1" evidence="6">
    <location>
        <begin position="1"/>
        <end position="208"/>
    </location>
</feature>
<comment type="caution">
    <text evidence="7">The sequence shown here is derived from an EMBL/GenBank/DDBJ whole genome shotgun (WGS) entry which is preliminary data.</text>
</comment>
<dbReference type="InterPro" id="IPR027417">
    <property type="entry name" value="P-loop_NTPase"/>
</dbReference>
<dbReference type="InterPro" id="IPR036640">
    <property type="entry name" value="ABC1_TM_sf"/>
</dbReference>
<keyword evidence="4 5" id="KW-0472">Membrane</keyword>
<dbReference type="EMBL" id="JAPFFF010000067">
    <property type="protein sequence ID" value="KAK8836254.1"/>
    <property type="molecule type" value="Genomic_DNA"/>
</dbReference>